<feature type="transmembrane region" description="Helical" evidence="1">
    <location>
        <begin position="97"/>
        <end position="114"/>
    </location>
</feature>
<evidence type="ECO:0000313" key="3">
    <source>
        <dbReference type="Proteomes" id="UP001596108"/>
    </source>
</evidence>
<keyword evidence="1" id="KW-0472">Membrane</keyword>
<evidence type="ECO:0000256" key="1">
    <source>
        <dbReference type="SAM" id="Phobius"/>
    </source>
</evidence>
<feature type="transmembrane region" description="Helical" evidence="1">
    <location>
        <begin position="159"/>
        <end position="178"/>
    </location>
</feature>
<feature type="transmembrane region" description="Helical" evidence="1">
    <location>
        <begin position="52"/>
        <end position="75"/>
    </location>
</feature>
<evidence type="ECO:0000313" key="2">
    <source>
        <dbReference type="EMBL" id="MFC5529051.1"/>
    </source>
</evidence>
<dbReference type="RefSeq" id="WP_378110921.1">
    <property type="nucleotide sequence ID" value="NZ_JBHSNC010000019.1"/>
</dbReference>
<sequence length="197" mass="22148">MKPLIDLFVDLPTWPMIRSLGIASYLMLGIGICLGILYSWPNQLPKRKLFRYKLHTFFTVGGTAVGMLHGVITVIDTYMPFDWSEVLVPFTAKHEPLLNGLGTLTVYGLLILIFTSDIRNKLKKKLWYAIHLFSYPIFAMAFVHGYFIGTDTSNEAIRWTYFATLIAVLGLTVARGIVRSAPDKKRLASRGTSSSAR</sequence>
<accession>A0ABW0QVR5</accession>
<dbReference type="EMBL" id="JBHSNC010000019">
    <property type="protein sequence ID" value="MFC5529051.1"/>
    <property type="molecule type" value="Genomic_DNA"/>
</dbReference>
<keyword evidence="3" id="KW-1185">Reference proteome</keyword>
<reference evidence="3" key="1">
    <citation type="journal article" date="2019" name="Int. J. Syst. Evol. Microbiol.">
        <title>The Global Catalogue of Microorganisms (GCM) 10K type strain sequencing project: providing services to taxonomists for standard genome sequencing and annotation.</title>
        <authorList>
            <consortium name="The Broad Institute Genomics Platform"/>
            <consortium name="The Broad Institute Genome Sequencing Center for Infectious Disease"/>
            <person name="Wu L."/>
            <person name="Ma J."/>
        </authorList>
    </citation>
    <scope>NUCLEOTIDE SEQUENCE [LARGE SCALE GENOMIC DNA]</scope>
    <source>
        <strain evidence="3">CGMCC 1.18578</strain>
    </source>
</reference>
<proteinExistence type="predicted"/>
<protein>
    <submittedName>
        <fullName evidence="2">Ferric reductase</fullName>
    </submittedName>
</protein>
<name>A0ABW0QVR5_9BACL</name>
<dbReference type="Proteomes" id="UP001596108">
    <property type="component" value="Unassembled WGS sequence"/>
</dbReference>
<feature type="transmembrane region" description="Helical" evidence="1">
    <location>
        <begin position="126"/>
        <end position="147"/>
    </location>
</feature>
<feature type="transmembrane region" description="Helical" evidence="1">
    <location>
        <begin position="20"/>
        <end position="40"/>
    </location>
</feature>
<keyword evidence="1" id="KW-1133">Transmembrane helix</keyword>
<gene>
    <name evidence="2" type="ORF">ACFPQ4_06240</name>
</gene>
<organism evidence="2 3">
    <name type="scientific">Cohnella yongneupensis</name>
    <dbReference type="NCBI Taxonomy" id="425006"/>
    <lineage>
        <taxon>Bacteria</taxon>
        <taxon>Bacillati</taxon>
        <taxon>Bacillota</taxon>
        <taxon>Bacilli</taxon>
        <taxon>Bacillales</taxon>
        <taxon>Paenibacillaceae</taxon>
        <taxon>Cohnella</taxon>
    </lineage>
</organism>
<keyword evidence="1" id="KW-0812">Transmembrane</keyword>
<comment type="caution">
    <text evidence="2">The sequence shown here is derived from an EMBL/GenBank/DDBJ whole genome shotgun (WGS) entry which is preliminary data.</text>
</comment>